<comment type="caution">
    <text evidence="2">The sequence shown here is derived from an EMBL/GenBank/DDBJ whole genome shotgun (WGS) entry which is preliminary data.</text>
</comment>
<dbReference type="Proteomes" id="UP000823775">
    <property type="component" value="Unassembled WGS sequence"/>
</dbReference>
<name>A0ABS8WTU3_DATST</name>
<dbReference type="InterPro" id="IPR015063">
    <property type="entry name" value="USP8_dimer"/>
</dbReference>
<dbReference type="EMBL" id="JACEIK010013062">
    <property type="protein sequence ID" value="MCE3216340.1"/>
    <property type="molecule type" value="Genomic_DNA"/>
</dbReference>
<dbReference type="PANTHER" id="PTHR12947:SF19">
    <property type="entry name" value="AMSH-LIKE UBIQUITIN THIOESTERASE 1"/>
    <property type="match status" value="1"/>
</dbReference>
<evidence type="ECO:0000313" key="2">
    <source>
        <dbReference type="EMBL" id="MCE3216340.1"/>
    </source>
</evidence>
<sequence>MMTRPSSGQINIAARTKKLDVDNRISLRIYYRIADNVLKQADIFRAEGDVVDLYVMLLRFSSLVSETIPCHRDYRASLQSNKNLDERAPSTLHYNHQKSERDALKMLRNCLVEAIKVIIAVPLRIAAPVRNWVSSSTTPQFLLVKPIDEHPICHLVSYPSNVDLTPVLIPRRKPLQSEIIRQPSSTRFFLWEIPCNLKKDFSICDGYFHEVSQVQYHNKILKPVVFLRSLNMDNLLTCRQIWFVRQKLGKVTVPMWVNEGRHMDVYRRHANGWSISS</sequence>
<proteinExistence type="predicted"/>
<organism evidence="2 3">
    <name type="scientific">Datura stramonium</name>
    <name type="common">Jimsonweed</name>
    <name type="synonym">Common thornapple</name>
    <dbReference type="NCBI Taxonomy" id="4076"/>
    <lineage>
        <taxon>Eukaryota</taxon>
        <taxon>Viridiplantae</taxon>
        <taxon>Streptophyta</taxon>
        <taxon>Embryophyta</taxon>
        <taxon>Tracheophyta</taxon>
        <taxon>Spermatophyta</taxon>
        <taxon>Magnoliopsida</taxon>
        <taxon>eudicotyledons</taxon>
        <taxon>Gunneridae</taxon>
        <taxon>Pentapetalae</taxon>
        <taxon>asterids</taxon>
        <taxon>lamiids</taxon>
        <taxon>Solanales</taxon>
        <taxon>Solanaceae</taxon>
        <taxon>Solanoideae</taxon>
        <taxon>Datureae</taxon>
        <taxon>Datura</taxon>
    </lineage>
</organism>
<reference evidence="2 3" key="1">
    <citation type="journal article" date="2021" name="BMC Genomics">
        <title>Datura genome reveals duplications of psychoactive alkaloid biosynthetic genes and high mutation rate following tissue culture.</title>
        <authorList>
            <person name="Rajewski A."/>
            <person name="Carter-House D."/>
            <person name="Stajich J."/>
            <person name="Litt A."/>
        </authorList>
    </citation>
    <scope>NUCLEOTIDE SEQUENCE [LARGE SCALE GENOMIC DNA]</scope>
    <source>
        <strain evidence="2">AR-01</strain>
    </source>
</reference>
<accession>A0ABS8WTU3</accession>
<dbReference type="Gene3D" id="1.20.58.80">
    <property type="entry name" value="Phosphotransferase system, lactose/cellobiose-type IIA subunit"/>
    <property type="match status" value="1"/>
</dbReference>
<evidence type="ECO:0000259" key="1">
    <source>
        <dbReference type="Pfam" id="PF08969"/>
    </source>
</evidence>
<dbReference type="Pfam" id="PF08969">
    <property type="entry name" value="USP8_dimer"/>
    <property type="match status" value="1"/>
</dbReference>
<evidence type="ECO:0000313" key="3">
    <source>
        <dbReference type="Proteomes" id="UP000823775"/>
    </source>
</evidence>
<protein>
    <recommendedName>
        <fullName evidence="1">USP8 dimerisation domain-containing protein</fullName>
    </recommendedName>
</protein>
<dbReference type="PANTHER" id="PTHR12947">
    <property type="entry name" value="AMSH-LIKE PROTEASE"/>
    <property type="match status" value="1"/>
</dbReference>
<feature type="domain" description="USP8 dimerisation" evidence="1">
    <location>
        <begin position="13"/>
        <end position="85"/>
    </location>
</feature>
<keyword evidence="3" id="KW-1185">Reference proteome</keyword>
<gene>
    <name evidence="2" type="ORF">HAX54_006160</name>
</gene>